<dbReference type="Proteomes" id="UP000324222">
    <property type="component" value="Unassembled WGS sequence"/>
</dbReference>
<protein>
    <submittedName>
        <fullName evidence="5">Putative methyltransferase</fullName>
    </submittedName>
</protein>
<dbReference type="GO" id="GO:0008757">
    <property type="term" value="F:S-adenosylmethionine-dependent methyltransferase activity"/>
    <property type="evidence" value="ECO:0007669"/>
    <property type="project" value="InterPro"/>
</dbReference>
<dbReference type="PANTHER" id="PTHR44942">
    <property type="entry name" value="METHYLTRANSF_11 DOMAIN-CONTAINING PROTEIN"/>
    <property type="match status" value="1"/>
</dbReference>
<accession>A0A5B7CYQ6</accession>
<evidence type="ECO:0000313" key="6">
    <source>
        <dbReference type="Proteomes" id="UP000324222"/>
    </source>
</evidence>
<dbReference type="CDD" id="cd02440">
    <property type="entry name" value="AdoMet_MTases"/>
    <property type="match status" value="1"/>
</dbReference>
<dbReference type="Gene3D" id="3.40.50.150">
    <property type="entry name" value="Vaccinia Virus protein VP39"/>
    <property type="match status" value="1"/>
</dbReference>
<comment type="similarity">
    <text evidence="1">Belongs to the methyltransferase superfamily.</text>
</comment>
<dbReference type="InterPro" id="IPR013216">
    <property type="entry name" value="Methyltransf_11"/>
</dbReference>
<comment type="caution">
    <text evidence="5">The sequence shown here is derived from an EMBL/GenBank/DDBJ whole genome shotgun (WGS) entry which is preliminary data.</text>
</comment>
<evidence type="ECO:0000313" key="5">
    <source>
        <dbReference type="EMBL" id="MPC14872.1"/>
    </source>
</evidence>
<dbReference type="InterPro" id="IPR051052">
    <property type="entry name" value="Diverse_substrate_MTase"/>
</dbReference>
<organism evidence="5 6">
    <name type="scientific">Portunus trituberculatus</name>
    <name type="common">Swimming crab</name>
    <name type="synonym">Neptunus trituberculatus</name>
    <dbReference type="NCBI Taxonomy" id="210409"/>
    <lineage>
        <taxon>Eukaryota</taxon>
        <taxon>Metazoa</taxon>
        <taxon>Ecdysozoa</taxon>
        <taxon>Arthropoda</taxon>
        <taxon>Crustacea</taxon>
        <taxon>Multicrustacea</taxon>
        <taxon>Malacostraca</taxon>
        <taxon>Eumalacostraca</taxon>
        <taxon>Eucarida</taxon>
        <taxon>Decapoda</taxon>
        <taxon>Pleocyemata</taxon>
        <taxon>Brachyura</taxon>
        <taxon>Eubrachyura</taxon>
        <taxon>Portunoidea</taxon>
        <taxon>Portunidae</taxon>
        <taxon>Portuninae</taxon>
        <taxon>Portunus</taxon>
    </lineage>
</organism>
<feature type="domain" description="Methyltransferase type 11" evidence="4">
    <location>
        <begin position="57"/>
        <end position="147"/>
    </location>
</feature>
<keyword evidence="2 5" id="KW-0489">Methyltransferase</keyword>
<dbReference type="OrthoDB" id="506498at2759"/>
<keyword evidence="6" id="KW-1185">Reference proteome</keyword>
<dbReference type="Pfam" id="PF08241">
    <property type="entry name" value="Methyltransf_11"/>
    <property type="match status" value="1"/>
</dbReference>
<sequence>MVNNTLRIFTMANRFFEGAAHAAAYARFRPHPPQSLIDNILSFLKSKYTGALAAAADVGCGSGQTTWILAPHFNNVTGLDISEAQITEAIKKNKANNVSFKVSGAEKLPFPSQSLQVITTGQACHWFDLPKFYAEVDRVLVPGGVVALYGYLFPLPIFGEVSDQLAEIVNDTYKNKLKGYIQQGSMEVYLENYKSEKYSMAHYEDNIEIRLVYNKETKGYWGDGRQDVDEAYTDPKFIPLYQDFIRNDSHYTDRDVSVTDLTGYISSWSGFQNYRAQNGDKAASDMLQNFQNRIMSVLGVSTAPEDTQLTLRYKYFIIMGRKP</sequence>
<gene>
    <name evidence="5" type="ORF">E2C01_007649</name>
</gene>
<evidence type="ECO:0000256" key="3">
    <source>
        <dbReference type="ARBA" id="ARBA00022679"/>
    </source>
</evidence>
<dbReference type="InterPro" id="IPR029063">
    <property type="entry name" value="SAM-dependent_MTases_sf"/>
</dbReference>
<evidence type="ECO:0000256" key="2">
    <source>
        <dbReference type="ARBA" id="ARBA00022603"/>
    </source>
</evidence>
<keyword evidence="3 5" id="KW-0808">Transferase</keyword>
<dbReference type="AlphaFoldDB" id="A0A5B7CYQ6"/>
<dbReference type="GO" id="GO:0032259">
    <property type="term" value="P:methylation"/>
    <property type="evidence" value="ECO:0007669"/>
    <property type="project" value="UniProtKB-KW"/>
</dbReference>
<dbReference type="PANTHER" id="PTHR44942:SF4">
    <property type="entry name" value="METHYLTRANSFERASE TYPE 11 DOMAIN-CONTAINING PROTEIN"/>
    <property type="match status" value="1"/>
</dbReference>
<evidence type="ECO:0000259" key="4">
    <source>
        <dbReference type="Pfam" id="PF08241"/>
    </source>
</evidence>
<name>A0A5B7CYQ6_PORTR</name>
<dbReference type="EMBL" id="VSRR010000385">
    <property type="protein sequence ID" value="MPC14872.1"/>
    <property type="molecule type" value="Genomic_DNA"/>
</dbReference>
<proteinExistence type="inferred from homology"/>
<reference evidence="5 6" key="1">
    <citation type="submission" date="2019-05" db="EMBL/GenBank/DDBJ databases">
        <title>Another draft genome of Portunus trituberculatus and its Hox gene families provides insights of decapod evolution.</title>
        <authorList>
            <person name="Jeong J.-H."/>
            <person name="Song I."/>
            <person name="Kim S."/>
            <person name="Choi T."/>
            <person name="Kim D."/>
            <person name="Ryu S."/>
            <person name="Kim W."/>
        </authorList>
    </citation>
    <scope>NUCLEOTIDE SEQUENCE [LARGE SCALE GENOMIC DNA]</scope>
    <source>
        <tissue evidence="5">Muscle</tissue>
    </source>
</reference>
<dbReference type="SUPFAM" id="SSF53335">
    <property type="entry name" value="S-adenosyl-L-methionine-dependent methyltransferases"/>
    <property type="match status" value="1"/>
</dbReference>
<evidence type="ECO:0000256" key="1">
    <source>
        <dbReference type="ARBA" id="ARBA00008361"/>
    </source>
</evidence>